<dbReference type="AlphaFoldDB" id="A0A1V3NFC6"/>
<reference evidence="1 2" key="1">
    <citation type="submission" date="2017-02" db="EMBL/GenBank/DDBJ databases">
        <title>Genomic diversity within the haloalkaliphilic genus Thioalkalivibrio.</title>
        <authorList>
            <person name="Ahn A.-C."/>
            <person name="Meier-Kolthoff J."/>
            <person name="Overmars L."/>
            <person name="Richter M."/>
            <person name="Woyke T."/>
            <person name="Sorokin D.Y."/>
            <person name="Muyzer G."/>
        </authorList>
    </citation>
    <scope>NUCLEOTIDE SEQUENCE [LARGE SCALE GENOMIC DNA]</scope>
    <source>
        <strain evidence="1 2">ALJD</strain>
    </source>
</reference>
<protein>
    <recommendedName>
        <fullName evidence="3">Flagellar basal-body/hook protein C-terminal domain-containing protein</fullName>
    </recommendedName>
</protein>
<sequence length="78" mass="8286">MAVTPVSGHALNGIQRGMEGLQRSAAEIASADRMNGEETRSVAEPLVEQIQHATQVEASVKVLKTENDMLGSLLDVKA</sequence>
<dbReference type="OrthoDB" id="5771480at2"/>
<keyword evidence="2" id="KW-1185">Reference proteome</keyword>
<evidence type="ECO:0000313" key="1">
    <source>
        <dbReference type="EMBL" id="OOG23771.1"/>
    </source>
</evidence>
<evidence type="ECO:0000313" key="2">
    <source>
        <dbReference type="Proteomes" id="UP000189462"/>
    </source>
</evidence>
<proteinExistence type="predicted"/>
<dbReference type="RefSeq" id="WP_077279048.1">
    <property type="nucleotide sequence ID" value="NZ_MVBK01000058.1"/>
</dbReference>
<gene>
    <name evidence="1" type="ORF">B1C78_10185</name>
</gene>
<dbReference type="Proteomes" id="UP000189462">
    <property type="component" value="Unassembled WGS sequence"/>
</dbReference>
<accession>A0A1V3NFC6</accession>
<organism evidence="1 2">
    <name type="scientific">Thioalkalivibrio denitrificans</name>
    <dbReference type="NCBI Taxonomy" id="108003"/>
    <lineage>
        <taxon>Bacteria</taxon>
        <taxon>Pseudomonadati</taxon>
        <taxon>Pseudomonadota</taxon>
        <taxon>Gammaproteobacteria</taxon>
        <taxon>Chromatiales</taxon>
        <taxon>Ectothiorhodospiraceae</taxon>
        <taxon>Thioalkalivibrio</taxon>
    </lineage>
</organism>
<dbReference type="EMBL" id="MVBK01000058">
    <property type="protein sequence ID" value="OOG23771.1"/>
    <property type="molecule type" value="Genomic_DNA"/>
</dbReference>
<dbReference type="STRING" id="108003.B1C78_10185"/>
<name>A0A1V3NFC6_9GAMM</name>
<comment type="caution">
    <text evidence="1">The sequence shown here is derived from an EMBL/GenBank/DDBJ whole genome shotgun (WGS) entry which is preliminary data.</text>
</comment>
<evidence type="ECO:0008006" key="3">
    <source>
        <dbReference type="Google" id="ProtNLM"/>
    </source>
</evidence>